<dbReference type="GO" id="GO:0017004">
    <property type="term" value="P:cytochrome complex assembly"/>
    <property type="evidence" value="ECO:0007669"/>
    <property type="project" value="UniProtKB-KW"/>
</dbReference>
<dbReference type="Proteomes" id="UP000221024">
    <property type="component" value="Unassembled WGS sequence"/>
</dbReference>
<keyword evidence="11" id="KW-1185">Reference proteome</keyword>
<evidence type="ECO:0000256" key="6">
    <source>
        <dbReference type="ARBA" id="ARBA00023136"/>
    </source>
</evidence>
<dbReference type="Gene3D" id="3.40.30.10">
    <property type="entry name" value="Glutaredoxin"/>
    <property type="match status" value="1"/>
</dbReference>
<keyword evidence="6 8" id="KW-0472">Membrane</keyword>
<feature type="domain" description="Thioredoxin" evidence="9">
    <location>
        <begin position="647"/>
        <end position="789"/>
    </location>
</feature>
<evidence type="ECO:0000256" key="4">
    <source>
        <dbReference type="ARBA" id="ARBA00022748"/>
    </source>
</evidence>
<comment type="caution">
    <text evidence="10">The sequence shown here is derived from an EMBL/GenBank/DDBJ whole genome shotgun (WGS) entry which is preliminary data.</text>
</comment>
<feature type="transmembrane region" description="Helical" evidence="8">
    <location>
        <begin position="592"/>
        <end position="613"/>
    </location>
</feature>
<dbReference type="InterPro" id="IPR003834">
    <property type="entry name" value="Cyt_c_assmbl_TM_dom"/>
</dbReference>
<comment type="subcellular location">
    <subcellularLocation>
        <location evidence="1">Cell membrane</location>
        <topology evidence="1">Multi-pass membrane protein</topology>
    </subcellularLocation>
</comment>
<dbReference type="OrthoDB" id="9811036at2"/>
<feature type="transmembrane region" description="Helical" evidence="8">
    <location>
        <begin position="415"/>
        <end position="433"/>
    </location>
</feature>
<evidence type="ECO:0000256" key="8">
    <source>
        <dbReference type="SAM" id="Phobius"/>
    </source>
</evidence>
<dbReference type="EMBL" id="PDEP01000007">
    <property type="protein sequence ID" value="PEN06662.1"/>
    <property type="molecule type" value="Genomic_DNA"/>
</dbReference>
<dbReference type="PROSITE" id="PS51352">
    <property type="entry name" value="THIOREDOXIN_2"/>
    <property type="match status" value="1"/>
</dbReference>
<evidence type="ECO:0000256" key="5">
    <source>
        <dbReference type="ARBA" id="ARBA00022989"/>
    </source>
</evidence>
<dbReference type="GO" id="GO:0045454">
    <property type="term" value="P:cell redox homeostasis"/>
    <property type="evidence" value="ECO:0007669"/>
    <property type="project" value="TreeGrafter"/>
</dbReference>
<keyword evidence="3 8" id="KW-0812">Transmembrane</keyword>
<feature type="transmembrane region" description="Helical" evidence="8">
    <location>
        <begin position="625"/>
        <end position="647"/>
    </location>
</feature>
<dbReference type="PROSITE" id="PS00194">
    <property type="entry name" value="THIOREDOXIN_1"/>
    <property type="match status" value="1"/>
</dbReference>
<dbReference type="GO" id="GO:0005886">
    <property type="term" value="C:plasma membrane"/>
    <property type="evidence" value="ECO:0007669"/>
    <property type="project" value="UniProtKB-SubCell"/>
</dbReference>
<dbReference type="InterPro" id="IPR017937">
    <property type="entry name" value="Thioredoxin_CS"/>
</dbReference>
<feature type="transmembrane region" description="Helical" evidence="8">
    <location>
        <begin position="453"/>
        <end position="475"/>
    </location>
</feature>
<dbReference type="PANTHER" id="PTHR32234">
    <property type="entry name" value="THIOL:DISULFIDE INTERCHANGE PROTEIN DSBD"/>
    <property type="match status" value="1"/>
</dbReference>
<dbReference type="InterPro" id="IPR036249">
    <property type="entry name" value="Thioredoxin-like_sf"/>
</dbReference>
<feature type="transmembrane region" description="Helical" evidence="8">
    <location>
        <begin position="532"/>
        <end position="554"/>
    </location>
</feature>
<dbReference type="CDD" id="cd02953">
    <property type="entry name" value="DsbDgamma"/>
    <property type="match status" value="1"/>
</dbReference>
<evidence type="ECO:0000256" key="7">
    <source>
        <dbReference type="ARBA" id="ARBA00023284"/>
    </source>
</evidence>
<dbReference type="Pfam" id="PF11412">
    <property type="entry name" value="DsbD_N"/>
    <property type="match status" value="1"/>
</dbReference>
<dbReference type="InterPro" id="IPR035671">
    <property type="entry name" value="DsbD_gamma"/>
</dbReference>
<dbReference type="GO" id="GO:0015035">
    <property type="term" value="F:protein-disulfide reductase activity"/>
    <property type="evidence" value="ECO:0007669"/>
    <property type="project" value="TreeGrafter"/>
</dbReference>
<dbReference type="AlphaFoldDB" id="A0A2H3P4S6"/>
<keyword evidence="5 8" id="KW-1133">Transmembrane helix</keyword>
<gene>
    <name evidence="10" type="ORF">CRI93_08420</name>
</gene>
<dbReference type="PANTHER" id="PTHR32234:SF3">
    <property type="entry name" value="SUPPRESSION OF COPPER SENSITIVITY PROTEIN"/>
    <property type="match status" value="1"/>
</dbReference>
<feature type="transmembrane region" description="Helical" evidence="8">
    <location>
        <begin position="368"/>
        <end position="394"/>
    </location>
</feature>
<feature type="transmembrane region" description="Helical" evidence="8">
    <location>
        <begin position="566"/>
        <end position="586"/>
    </location>
</feature>
<evidence type="ECO:0000313" key="11">
    <source>
        <dbReference type="Proteomes" id="UP000221024"/>
    </source>
</evidence>
<dbReference type="InterPro" id="IPR013766">
    <property type="entry name" value="Thioredoxin_domain"/>
</dbReference>
<evidence type="ECO:0000256" key="3">
    <source>
        <dbReference type="ARBA" id="ARBA00022692"/>
    </source>
</evidence>
<keyword evidence="7" id="KW-0676">Redox-active center</keyword>
<dbReference type="SUPFAM" id="SSF52833">
    <property type="entry name" value="Thioredoxin-like"/>
    <property type="match status" value="1"/>
</dbReference>
<protein>
    <submittedName>
        <fullName evidence="10">Thiol:disulfide interchange protein</fullName>
    </submittedName>
</protein>
<evidence type="ECO:0000256" key="2">
    <source>
        <dbReference type="ARBA" id="ARBA00022475"/>
    </source>
</evidence>
<name>A0A2H3P4S6_9BACT</name>
<sequence length="789" mass="84262">MEHPIPLMRTSPMRRTVDSCTHAVQPQHGPEPKLLCIVMRRPTGTAPKLRIPMKQNHVSPLPRTVGFGVLLLLWMLTPWASATAQPSDDPSPHSEAALVSEVETIAPGEPFTVAMHLQMDDGWHSYWKNAGDSGMASSIDWNLPEGFSAGEIQWPHPTVKEEGPLVTYGYSGEIMLLVDITPPDDLESGTEVTLAGRGDWLICEDICLPAHADLETTLSVDADATPDAEWDDAFAQARAQHPRPAEGVSVQAYRSDGSFVLELEGDDLPDEGVRFIPGEKRTISNTAPQPVMRDGDTRYLALQASEYADGSTESLRGVLLGPDGFSWSMSDRPHPALAVDAPLEGEFTGDLSALSEAGTGASSTSLSLWGALGFAFIGGLLLNLMPCVFPVISLKILGFAKKSGEQPRIMRRHGGLFAAGVVVSFWVLAGLLLALRAAGEQIGWGFQLQSPGFIALMALLFVGIGLNLSGLFELGTRLTSVGGTAQQKASGYSESFLTGVLATIVATPCTAPLMGAALGVALTMSAVEAMSIFTALGVGMAAPYVVLSSVPALLNRLPKPGPWMETMKQLLAFPMFATALWLVWVFGQQVSIDGVALLLGAFLLLGLAGWVLGRWPAMQVEGRTWMASRAVVTTVVAGALALALLGAGTGAPASASTQPTDANWQSFSTEQVDAVRDEGTPVFIDFTAAWCLTCQVNKRTTLSTESVQQAFDDKGVHLVRADWTNRNDEITQALSKFNRSGVPLYVLYPGDGSDPVLLPEVLTPQIVMDALNELPDTRNDNPELASERP</sequence>
<evidence type="ECO:0000313" key="10">
    <source>
        <dbReference type="EMBL" id="PEN06662.1"/>
    </source>
</evidence>
<keyword evidence="4" id="KW-0201">Cytochrome c-type biogenesis</keyword>
<evidence type="ECO:0000256" key="1">
    <source>
        <dbReference type="ARBA" id="ARBA00004651"/>
    </source>
</evidence>
<organism evidence="10 11">
    <name type="scientific">Longimonas halophila</name>
    <dbReference type="NCBI Taxonomy" id="1469170"/>
    <lineage>
        <taxon>Bacteria</taxon>
        <taxon>Pseudomonadati</taxon>
        <taxon>Rhodothermota</taxon>
        <taxon>Rhodothermia</taxon>
        <taxon>Rhodothermales</taxon>
        <taxon>Salisaetaceae</taxon>
        <taxon>Longimonas</taxon>
    </lineage>
</organism>
<feature type="transmembrane region" description="Helical" evidence="8">
    <location>
        <begin position="496"/>
        <end position="520"/>
    </location>
</feature>
<evidence type="ECO:0000259" key="9">
    <source>
        <dbReference type="PROSITE" id="PS51352"/>
    </source>
</evidence>
<accession>A0A2H3P4S6</accession>
<reference evidence="10 11" key="1">
    <citation type="submission" date="2017-10" db="EMBL/GenBank/DDBJ databases">
        <title>Draft genome of Longimonas halophila.</title>
        <authorList>
            <person name="Goh K.M."/>
            <person name="Shamsir M.S."/>
            <person name="Lim S.W."/>
        </authorList>
    </citation>
    <scope>NUCLEOTIDE SEQUENCE [LARGE SCALE GENOMIC DNA]</scope>
    <source>
        <strain evidence="10 11">KCTC 42399</strain>
    </source>
</reference>
<dbReference type="Pfam" id="PF13899">
    <property type="entry name" value="Thioredoxin_7"/>
    <property type="match status" value="1"/>
</dbReference>
<keyword evidence="2" id="KW-1003">Cell membrane</keyword>
<dbReference type="Pfam" id="PF02683">
    <property type="entry name" value="DsbD_TM"/>
    <property type="match status" value="1"/>
</dbReference>
<dbReference type="InterPro" id="IPR028250">
    <property type="entry name" value="DsbDN"/>
</dbReference>
<proteinExistence type="predicted"/>